<protein>
    <submittedName>
        <fullName evidence="1">Uncharacterized protein</fullName>
    </submittedName>
</protein>
<evidence type="ECO:0000313" key="1">
    <source>
        <dbReference type="EMBL" id="ODV91770.1"/>
    </source>
</evidence>
<gene>
    <name evidence="1" type="ORF">CANCADRAFT_30101</name>
</gene>
<proteinExistence type="predicted"/>
<dbReference type="AlphaFoldDB" id="A0A1E4TJ29"/>
<dbReference type="InterPro" id="IPR036188">
    <property type="entry name" value="FAD/NAD-bd_sf"/>
</dbReference>
<dbReference type="Proteomes" id="UP000095023">
    <property type="component" value="Unassembled WGS sequence"/>
</dbReference>
<organism evidence="1 2">
    <name type="scientific">Tortispora caseinolytica NRRL Y-17796</name>
    <dbReference type="NCBI Taxonomy" id="767744"/>
    <lineage>
        <taxon>Eukaryota</taxon>
        <taxon>Fungi</taxon>
        <taxon>Dikarya</taxon>
        <taxon>Ascomycota</taxon>
        <taxon>Saccharomycotina</taxon>
        <taxon>Trigonopsidomycetes</taxon>
        <taxon>Trigonopsidales</taxon>
        <taxon>Trigonopsidaceae</taxon>
        <taxon>Tortispora</taxon>
    </lineage>
</organism>
<evidence type="ECO:0000313" key="2">
    <source>
        <dbReference type="Proteomes" id="UP000095023"/>
    </source>
</evidence>
<reference evidence="2" key="1">
    <citation type="submission" date="2016-02" db="EMBL/GenBank/DDBJ databases">
        <title>Comparative genomics of biotechnologically important yeasts.</title>
        <authorList>
            <consortium name="DOE Joint Genome Institute"/>
            <person name="Riley R."/>
            <person name="Haridas S."/>
            <person name="Wolfe K.H."/>
            <person name="Lopes M.R."/>
            <person name="Hittinger C.T."/>
            <person name="Goker M."/>
            <person name="Salamov A."/>
            <person name="Wisecaver J."/>
            <person name="Long T.M."/>
            <person name="Aerts A.L."/>
            <person name="Barry K."/>
            <person name="Choi C."/>
            <person name="Clum A."/>
            <person name="Coughlan A.Y."/>
            <person name="Deshpande S."/>
            <person name="Douglass A.P."/>
            <person name="Hanson S.J."/>
            <person name="Klenk H.-P."/>
            <person name="Labutti K."/>
            <person name="Lapidus A."/>
            <person name="Lindquist E."/>
            <person name="Lipzen A."/>
            <person name="Meier-Kolthoff J.P."/>
            <person name="Ohm R.A."/>
            <person name="Otillar R.P."/>
            <person name="Pangilinan J."/>
            <person name="Peng Y."/>
            <person name="Rokas A."/>
            <person name="Rosa C.A."/>
            <person name="Scheuner C."/>
            <person name="Sibirny A.A."/>
            <person name="Slot J.C."/>
            <person name="Stielow J.B."/>
            <person name="Sun H."/>
            <person name="Kurtzman C.P."/>
            <person name="Blackwell M."/>
            <person name="Jeffries T.W."/>
            <person name="Grigoriev I.V."/>
        </authorList>
    </citation>
    <scope>NUCLEOTIDE SEQUENCE [LARGE SCALE GENOMIC DNA]</scope>
    <source>
        <strain evidence="2">NRRL Y-17796</strain>
    </source>
</reference>
<accession>A0A1E4TJ29</accession>
<keyword evidence="2" id="KW-1185">Reference proteome</keyword>
<feature type="non-terminal residue" evidence="1">
    <location>
        <position position="203"/>
    </location>
</feature>
<dbReference type="EMBL" id="KV453841">
    <property type="protein sequence ID" value="ODV91770.1"/>
    <property type="molecule type" value="Genomic_DNA"/>
</dbReference>
<name>A0A1E4TJ29_9ASCO</name>
<dbReference type="SUPFAM" id="SSF51905">
    <property type="entry name" value="FAD/NAD(P)-binding domain"/>
    <property type="match status" value="1"/>
</dbReference>
<sequence>MRALVYTGNQKYADPVEALCYACILRHKNWDVTAICSSSQVPKDAVVVSDQALATFSAIMDSTQLESTVKTIGHEVHGVSIKRSLCGFPFSICESDAPARALDYKTFVDSLLDLASSLGVRVLEDEIARVTLSPLAVYTKKESHEYDFVFDAGGPLSLLKQLAIHEGMPCTSHTHTTSWSLITTTLTTGKNTNRNIVMKYLHA</sequence>